<comment type="caution">
    <text evidence="6">The sequence shown here is derived from an EMBL/GenBank/DDBJ whole genome shotgun (WGS) entry which is preliminary data.</text>
</comment>
<organism evidence="6 7">
    <name type="scientific">Tribonema minus</name>
    <dbReference type="NCBI Taxonomy" id="303371"/>
    <lineage>
        <taxon>Eukaryota</taxon>
        <taxon>Sar</taxon>
        <taxon>Stramenopiles</taxon>
        <taxon>Ochrophyta</taxon>
        <taxon>PX clade</taxon>
        <taxon>Xanthophyceae</taxon>
        <taxon>Tribonematales</taxon>
        <taxon>Tribonemataceae</taxon>
        <taxon>Tribonema</taxon>
    </lineage>
</organism>
<evidence type="ECO:0000313" key="6">
    <source>
        <dbReference type="EMBL" id="KAG5192932.1"/>
    </source>
</evidence>
<dbReference type="SUPFAM" id="SSF50249">
    <property type="entry name" value="Nucleic acid-binding proteins"/>
    <property type="match status" value="1"/>
</dbReference>
<dbReference type="InterPro" id="IPR036282">
    <property type="entry name" value="Glutathione-S-Trfase_C_sf"/>
</dbReference>
<dbReference type="AlphaFoldDB" id="A0A835ZED8"/>
<dbReference type="FunFam" id="2.40.50.140:FF:000225">
    <property type="entry name" value="tyrosine--tRNA ligase, cytoplasmic"/>
    <property type="match status" value="1"/>
</dbReference>
<keyword evidence="2 3" id="KW-0694">RNA-binding</keyword>
<keyword evidence="7" id="KW-1185">Reference proteome</keyword>
<proteinExistence type="predicted"/>
<feature type="region of interest" description="Disordered" evidence="4">
    <location>
        <begin position="135"/>
        <end position="245"/>
    </location>
</feature>
<dbReference type="PROSITE" id="PS50886">
    <property type="entry name" value="TRBD"/>
    <property type="match status" value="1"/>
</dbReference>
<reference evidence="6" key="1">
    <citation type="submission" date="2021-02" db="EMBL/GenBank/DDBJ databases">
        <title>First Annotated Genome of the Yellow-green Alga Tribonema minus.</title>
        <authorList>
            <person name="Mahan K.M."/>
        </authorList>
    </citation>
    <scope>NUCLEOTIDE SEQUENCE</scope>
    <source>
        <strain evidence="6">UTEX B ZZ1240</strain>
    </source>
</reference>
<feature type="compositionally biased region" description="Basic and acidic residues" evidence="4">
    <location>
        <begin position="193"/>
        <end position="212"/>
    </location>
</feature>
<dbReference type="EMBL" id="JAFCMP010000001">
    <property type="protein sequence ID" value="KAG5192932.1"/>
    <property type="molecule type" value="Genomic_DNA"/>
</dbReference>
<dbReference type="PANTHER" id="PTHR11586">
    <property type="entry name" value="TRNA-AMINOACYLATION COFACTOR ARC1 FAMILY MEMBER"/>
    <property type="match status" value="1"/>
</dbReference>
<dbReference type="CDD" id="cd02799">
    <property type="entry name" value="tRNA_bind_EMAP-II_like"/>
    <property type="match status" value="1"/>
</dbReference>
<sequence length="408" mass="41404">MEPALVKCVAALCGVELPAAAATDGLTALRQLCSEAGPKGATLLGSSPLLKAQIDSWLDIVASGPISAHTASLDDHLSLRSYLVGPGLTLADAAVYIAIAQGQLDSKHTNVLRWALHCQCLISSACNECPPLQVTASPPREPVTLPVPKGKPAAAAGGATGAKAAPADQKAKSDAANDAGAAAAAGGAGTGEGKAKQGEEDGKGKKGGEAAAKKKKEKKPAAGDAAAAAPAPATDGAATGSDEADPTKLDIRVGVITKVWKHPDSEKLYCEEIDVGEDKPRQIASGLQAFYALEEMENRRVLVLANLKPRPLAGFKSEGMVLCASNADHTVVKFVNPPEGAPAGACITFPGRAGEPATPAQIQKKKIMEKVMPLMKTDDAGVPGFDGCPFTVEDFGACSSEVPGAAVA</sequence>
<feature type="compositionally biased region" description="Low complexity" evidence="4">
    <location>
        <begin position="176"/>
        <end position="185"/>
    </location>
</feature>
<evidence type="ECO:0000256" key="2">
    <source>
        <dbReference type="ARBA" id="ARBA00022884"/>
    </source>
</evidence>
<dbReference type="InterPro" id="IPR002547">
    <property type="entry name" value="tRNA-bd_dom"/>
</dbReference>
<dbReference type="InterPro" id="IPR051270">
    <property type="entry name" value="Tyrosine-tRNA_ligase_regulator"/>
</dbReference>
<evidence type="ECO:0000256" key="3">
    <source>
        <dbReference type="PROSITE-ProRule" id="PRU00209"/>
    </source>
</evidence>
<evidence type="ECO:0000256" key="1">
    <source>
        <dbReference type="ARBA" id="ARBA00022555"/>
    </source>
</evidence>
<dbReference type="Gene3D" id="2.40.50.140">
    <property type="entry name" value="Nucleic acid-binding proteins"/>
    <property type="match status" value="1"/>
</dbReference>
<evidence type="ECO:0000313" key="7">
    <source>
        <dbReference type="Proteomes" id="UP000664859"/>
    </source>
</evidence>
<protein>
    <recommendedName>
        <fullName evidence="5">tRNA-binding domain-containing protein</fullName>
    </recommendedName>
</protein>
<dbReference type="Gene3D" id="1.20.1050.130">
    <property type="match status" value="1"/>
</dbReference>
<dbReference type="PANTHER" id="PTHR11586:SF33">
    <property type="entry name" value="AMINOACYL TRNA SYNTHASE COMPLEX-INTERACTING MULTIFUNCTIONAL PROTEIN 1"/>
    <property type="match status" value="1"/>
</dbReference>
<name>A0A835ZED8_9STRA</name>
<feature type="compositionally biased region" description="Low complexity" evidence="4">
    <location>
        <begin position="146"/>
        <end position="168"/>
    </location>
</feature>
<dbReference type="SUPFAM" id="SSF47616">
    <property type="entry name" value="GST C-terminal domain-like"/>
    <property type="match status" value="1"/>
</dbReference>
<keyword evidence="1 3" id="KW-0820">tRNA-binding</keyword>
<dbReference type="Proteomes" id="UP000664859">
    <property type="component" value="Unassembled WGS sequence"/>
</dbReference>
<dbReference type="GO" id="GO:0000049">
    <property type="term" value="F:tRNA binding"/>
    <property type="evidence" value="ECO:0007669"/>
    <property type="project" value="UniProtKB-UniRule"/>
</dbReference>
<dbReference type="OrthoDB" id="19141at2759"/>
<accession>A0A835ZED8</accession>
<dbReference type="InterPro" id="IPR012340">
    <property type="entry name" value="NA-bd_OB-fold"/>
</dbReference>
<feature type="compositionally biased region" description="Low complexity" evidence="4">
    <location>
        <begin position="222"/>
        <end position="240"/>
    </location>
</feature>
<dbReference type="Pfam" id="PF01588">
    <property type="entry name" value="tRNA_bind"/>
    <property type="match status" value="1"/>
</dbReference>
<feature type="domain" description="TRNA-binding" evidence="5">
    <location>
        <begin position="245"/>
        <end position="348"/>
    </location>
</feature>
<gene>
    <name evidence="6" type="ORF">JKP88DRAFT_268903</name>
</gene>
<dbReference type="CDD" id="cd10289">
    <property type="entry name" value="GST_C_AaRS_like"/>
    <property type="match status" value="1"/>
</dbReference>
<evidence type="ECO:0000259" key="5">
    <source>
        <dbReference type="PROSITE" id="PS50886"/>
    </source>
</evidence>
<evidence type="ECO:0000256" key="4">
    <source>
        <dbReference type="SAM" id="MobiDB-lite"/>
    </source>
</evidence>